<keyword evidence="3" id="KW-1185">Reference proteome</keyword>
<dbReference type="Proteomes" id="UP000886998">
    <property type="component" value="Unassembled WGS sequence"/>
</dbReference>
<feature type="region of interest" description="Disordered" evidence="1">
    <location>
        <begin position="1"/>
        <end position="84"/>
    </location>
</feature>
<accession>A0A8X7CPQ7</accession>
<organism evidence="2 3">
    <name type="scientific">Trichonephila inaurata madagascariensis</name>
    <dbReference type="NCBI Taxonomy" id="2747483"/>
    <lineage>
        <taxon>Eukaryota</taxon>
        <taxon>Metazoa</taxon>
        <taxon>Ecdysozoa</taxon>
        <taxon>Arthropoda</taxon>
        <taxon>Chelicerata</taxon>
        <taxon>Arachnida</taxon>
        <taxon>Araneae</taxon>
        <taxon>Araneomorphae</taxon>
        <taxon>Entelegynae</taxon>
        <taxon>Araneoidea</taxon>
        <taxon>Nephilidae</taxon>
        <taxon>Trichonephila</taxon>
        <taxon>Trichonephila inaurata</taxon>
    </lineage>
</organism>
<reference evidence="2" key="1">
    <citation type="submission" date="2020-08" db="EMBL/GenBank/DDBJ databases">
        <title>Multicomponent nature underlies the extraordinary mechanical properties of spider dragline silk.</title>
        <authorList>
            <person name="Kono N."/>
            <person name="Nakamura H."/>
            <person name="Mori M."/>
            <person name="Yoshida Y."/>
            <person name="Ohtoshi R."/>
            <person name="Malay A.D."/>
            <person name="Moran D.A.P."/>
            <person name="Tomita M."/>
            <person name="Numata K."/>
            <person name="Arakawa K."/>
        </authorList>
    </citation>
    <scope>NUCLEOTIDE SEQUENCE</scope>
</reference>
<gene>
    <name evidence="2" type="ORF">TNIN_152301</name>
</gene>
<protein>
    <submittedName>
        <fullName evidence="2">Uncharacterized protein</fullName>
    </submittedName>
</protein>
<evidence type="ECO:0000313" key="3">
    <source>
        <dbReference type="Proteomes" id="UP000886998"/>
    </source>
</evidence>
<feature type="compositionally biased region" description="Basic and acidic residues" evidence="1">
    <location>
        <begin position="25"/>
        <end position="50"/>
    </location>
</feature>
<proteinExistence type="predicted"/>
<evidence type="ECO:0000256" key="1">
    <source>
        <dbReference type="SAM" id="MobiDB-lite"/>
    </source>
</evidence>
<comment type="caution">
    <text evidence="2">The sequence shown here is derived from an EMBL/GenBank/DDBJ whole genome shotgun (WGS) entry which is preliminary data.</text>
</comment>
<evidence type="ECO:0000313" key="2">
    <source>
        <dbReference type="EMBL" id="GFY73565.1"/>
    </source>
</evidence>
<name>A0A8X7CPQ7_9ARAC</name>
<sequence>MRSSKEHTSCCHVECCGRGGATPDNSDHHEGPMEPETEMKERLPTQEKKLSSGSLGGGESARPKHVTVHPPGTKSAKPTVKKKSIRANLDVPRELLKCKEEGSDRLDLSKSNVSLSS</sequence>
<dbReference type="AlphaFoldDB" id="A0A8X7CPQ7"/>
<dbReference type="EMBL" id="BMAV01020188">
    <property type="protein sequence ID" value="GFY73565.1"/>
    <property type="molecule type" value="Genomic_DNA"/>
</dbReference>
<dbReference type="OrthoDB" id="676979at2759"/>